<dbReference type="Pfam" id="PF02470">
    <property type="entry name" value="MlaD"/>
    <property type="match status" value="3"/>
</dbReference>
<protein>
    <submittedName>
        <fullName evidence="9">MCE family protein</fullName>
    </submittedName>
</protein>
<dbReference type="PANTHER" id="PTHR30462">
    <property type="entry name" value="INTERMEMBRANE TRANSPORT PROTEIN PQIB-RELATED"/>
    <property type="match status" value="1"/>
</dbReference>
<dbReference type="InterPro" id="IPR003399">
    <property type="entry name" value="Mce/MlaD"/>
</dbReference>
<feature type="domain" description="Mce/MlaD" evidence="8">
    <location>
        <begin position="168"/>
        <end position="228"/>
    </location>
</feature>
<accession>A0A9D7PS78</accession>
<dbReference type="GO" id="GO:0005886">
    <property type="term" value="C:plasma membrane"/>
    <property type="evidence" value="ECO:0007669"/>
    <property type="project" value="UniProtKB-SubCell"/>
</dbReference>
<keyword evidence="6 7" id="KW-0472">Membrane</keyword>
<evidence type="ECO:0000256" key="5">
    <source>
        <dbReference type="ARBA" id="ARBA00022989"/>
    </source>
</evidence>
<dbReference type="Proteomes" id="UP000886689">
    <property type="component" value="Unassembled WGS sequence"/>
</dbReference>
<gene>
    <name evidence="9" type="ORF">IPL58_10155</name>
</gene>
<evidence type="ECO:0000259" key="8">
    <source>
        <dbReference type="Pfam" id="PF02470"/>
    </source>
</evidence>
<feature type="transmembrane region" description="Helical" evidence="7">
    <location>
        <begin position="29"/>
        <end position="50"/>
    </location>
</feature>
<name>A0A9D7PS78_9PROT</name>
<comment type="subcellular location">
    <subcellularLocation>
        <location evidence="1">Cell inner membrane</location>
    </subcellularLocation>
</comment>
<keyword evidence="3" id="KW-0997">Cell inner membrane</keyword>
<keyword evidence="2" id="KW-1003">Cell membrane</keyword>
<evidence type="ECO:0000256" key="1">
    <source>
        <dbReference type="ARBA" id="ARBA00004533"/>
    </source>
</evidence>
<evidence type="ECO:0000256" key="2">
    <source>
        <dbReference type="ARBA" id="ARBA00022475"/>
    </source>
</evidence>
<proteinExistence type="predicted"/>
<dbReference type="EMBL" id="JADJUC010000010">
    <property type="protein sequence ID" value="MBK8524427.1"/>
    <property type="molecule type" value="Genomic_DNA"/>
</dbReference>
<evidence type="ECO:0000313" key="9">
    <source>
        <dbReference type="EMBL" id="MBK8524427.1"/>
    </source>
</evidence>
<keyword evidence="5 7" id="KW-1133">Transmembrane helix</keyword>
<evidence type="ECO:0000256" key="3">
    <source>
        <dbReference type="ARBA" id="ARBA00022519"/>
    </source>
</evidence>
<dbReference type="PANTHER" id="PTHR30462:SF0">
    <property type="entry name" value="INTERMEMBRANE TRANSPORT PROTEIN YEBT"/>
    <property type="match status" value="1"/>
</dbReference>
<keyword evidence="4 7" id="KW-0812">Transmembrane</keyword>
<evidence type="ECO:0000256" key="7">
    <source>
        <dbReference type="SAM" id="Phobius"/>
    </source>
</evidence>
<dbReference type="InterPro" id="IPR051800">
    <property type="entry name" value="PqiA-PqiB_transport"/>
</dbReference>
<comment type="caution">
    <text evidence="9">The sequence shown here is derived from an EMBL/GenBank/DDBJ whole genome shotgun (WGS) entry which is preliminary data.</text>
</comment>
<reference evidence="9" key="1">
    <citation type="submission" date="2020-10" db="EMBL/GenBank/DDBJ databases">
        <title>Connecting structure to function with the recovery of over 1000 high-quality activated sludge metagenome-assembled genomes encoding full-length rRNA genes using long-read sequencing.</title>
        <authorList>
            <person name="Singleton C.M."/>
            <person name="Petriglieri F."/>
            <person name="Kristensen J.M."/>
            <person name="Kirkegaard R.H."/>
            <person name="Michaelsen T.Y."/>
            <person name="Andersen M.H."/>
            <person name="Karst S.M."/>
            <person name="Dueholm M.S."/>
            <person name="Nielsen P.H."/>
            <person name="Albertsen M."/>
        </authorList>
    </citation>
    <scope>NUCLEOTIDE SEQUENCE</scope>
    <source>
        <strain evidence="9">Hirt_18-Q3-R61-65_BATAC.395</strain>
    </source>
</reference>
<evidence type="ECO:0000256" key="6">
    <source>
        <dbReference type="ARBA" id="ARBA00023136"/>
    </source>
</evidence>
<organism evidence="9 10">
    <name type="scientific">Candidatus Proximibacter danicus</name>
    <dbReference type="NCBI Taxonomy" id="2954365"/>
    <lineage>
        <taxon>Bacteria</taxon>
        <taxon>Pseudomonadati</taxon>
        <taxon>Pseudomonadota</taxon>
        <taxon>Betaproteobacteria</taxon>
        <taxon>Candidatus Proximibacter</taxon>
    </lineage>
</organism>
<sequence length="519" mass="56807">MTEPSPSNPNPAGGVPSAVAVPKKRGLSLIWLVPIIAILVGGALAVRTVMERGPEIQLTFKTAEGIEPGKTKVKFKNVDVGVVESVGLAEDLETIKVGIRMSKSVSPLLVEDTRFWVERPRIQGTNVSGLSTLLSGAYIGMDIGKSKKHQKEFKGLDNAPLVTFSEPGRVFRLRSSQLGSIDAGTGIYYRRVLVGQVVRYEMDKEGRGIDFEICVKAPYDRFVNAETRFWEASGFDVELNASGFRVGSQSLNAILSGGIAFETRAKARDGAPAEPNTRFRLFAQKAEAMAMDDDEATSLRLFFDESVRGLVVGAPVDFRGIEVGRVSNIAGQIDPKTGNVKMVVDVDIFPNRLRRINIKKADLNVKEGLDALVSGGLRGQLRTGNLLSGQLFVALEFFKKTPKAAMDWKNDPPILPTLPGSMARLEEQAAEIMQSTAELMHKLKSLPLDELSKDVQAVMKSLDKTLASVDRQMSDDSQLQEDLRDGLREVAKAAAELRTLLEYQSRYPESLLKGKSKEE</sequence>
<dbReference type="AlphaFoldDB" id="A0A9D7PS78"/>
<evidence type="ECO:0000256" key="4">
    <source>
        <dbReference type="ARBA" id="ARBA00022692"/>
    </source>
</evidence>
<evidence type="ECO:0000313" key="10">
    <source>
        <dbReference type="Proteomes" id="UP000886689"/>
    </source>
</evidence>
<feature type="domain" description="Mce/MlaD" evidence="8">
    <location>
        <begin position="299"/>
        <end position="397"/>
    </location>
</feature>
<feature type="domain" description="Mce/MlaD" evidence="8">
    <location>
        <begin position="53"/>
        <end position="139"/>
    </location>
</feature>